<proteinExistence type="inferred from homology"/>
<name>A0A4V3CG89_9GAMM</name>
<dbReference type="CDD" id="cd02135">
    <property type="entry name" value="YdjA-like"/>
    <property type="match status" value="1"/>
</dbReference>
<feature type="binding site" evidence="8">
    <location>
        <position position="41"/>
    </location>
    <ligand>
        <name>FMN</name>
        <dbReference type="ChEBI" id="CHEBI:58210"/>
        <note>ligand shared between dimeric partners</note>
    </ligand>
</feature>
<evidence type="ECO:0000256" key="7">
    <source>
        <dbReference type="PIRNR" id="PIRNR000232"/>
    </source>
</evidence>
<dbReference type="InterPro" id="IPR052530">
    <property type="entry name" value="NAD(P)H_nitroreductase"/>
</dbReference>
<dbReference type="GO" id="GO:0016491">
    <property type="term" value="F:oxidoreductase activity"/>
    <property type="evidence" value="ECO:0007669"/>
    <property type="project" value="UniProtKB-UniRule"/>
</dbReference>
<feature type="binding site" description="in other chain" evidence="8">
    <location>
        <begin position="12"/>
        <end position="14"/>
    </location>
    <ligand>
        <name>FMN</name>
        <dbReference type="ChEBI" id="CHEBI:58210"/>
        <note>ligand shared between dimeric partners</note>
    </ligand>
</feature>
<evidence type="ECO:0000256" key="4">
    <source>
        <dbReference type="ARBA" id="ARBA00022857"/>
    </source>
</evidence>
<keyword evidence="3 7" id="KW-0288">FMN</keyword>
<keyword evidence="5 7" id="KW-0560">Oxidoreductase</keyword>
<keyword evidence="4 7" id="KW-0521">NADP</keyword>
<comment type="caution">
    <text evidence="10">The sequence shown here is derived from an EMBL/GenBank/DDBJ whole genome shotgun (WGS) entry which is preliminary data.</text>
</comment>
<dbReference type="EMBL" id="SNXC01000013">
    <property type="protein sequence ID" value="TDO96792.1"/>
    <property type="molecule type" value="Genomic_DNA"/>
</dbReference>
<dbReference type="PIRSF" id="PIRSF000232">
    <property type="entry name" value="YdjA"/>
    <property type="match status" value="1"/>
</dbReference>
<reference evidence="10 11" key="1">
    <citation type="submission" date="2019-03" db="EMBL/GenBank/DDBJ databases">
        <title>Genomic Encyclopedia of Type Strains, Phase III (KMG-III): the genomes of soil and plant-associated and newly described type strains.</title>
        <authorList>
            <person name="Whitman W."/>
        </authorList>
    </citation>
    <scope>NUCLEOTIDE SEQUENCE [LARGE SCALE GENOMIC DNA]</scope>
    <source>
        <strain evidence="10 11">CECT 7378</strain>
    </source>
</reference>
<evidence type="ECO:0000256" key="3">
    <source>
        <dbReference type="ARBA" id="ARBA00022643"/>
    </source>
</evidence>
<comment type="similarity">
    <text evidence="1 7">Belongs to the nitroreductase family.</text>
</comment>
<dbReference type="OrthoDB" id="9804207at2"/>
<feature type="domain" description="Nitroreductase" evidence="9">
    <location>
        <begin position="10"/>
        <end position="165"/>
    </location>
</feature>
<dbReference type="RefSeq" id="WP_133504292.1">
    <property type="nucleotide sequence ID" value="NZ_SNXC01000013.1"/>
</dbReference>
<evidence type="ECO:0000313" key="10">
    <source>
        <dbReference type="EMBL" id="TDO96792.1"/>
    </source>
</evidence>
<comment type="cofactor">
    <cofactor evidence="8">
        <name>FMN</name>
        <dbReference type="ChEBI" id="CHEBI:58210"/>
    </cofactor>
    <text evidence="8">Binds 1 FMN per subunit.</text>
</comment>
<protein>
    <recommendedName>
        <fullName evidence="7">Putative NAD(P)H nitroreductase</fullName>
        <ecNumber evidence="7">1.-.-.-</ecNumber>
    </recommendedName>
</protein>
<evidence type="ECO:0000256" key="2">
    <source>
        <dbReference type="ARBA" id="ARBA00022630"/>
    </source>
</evidence>
<evidence type="ECO:0000259" key="9">
    <source>
        <dbReference type="Pfam" id="PF00881"/>
    </source>
</evidence>
<sequence length="188" mass="20952">MSKDFLTFMRNRVSQPKLNAPAPTKEEWDEILEAASRAADHGGLKPWRFKVYEGEGRKKLGEIYWQHAKSEVDALPEEKKDSFIKKAFRAPQVLLIYANIVEHPKVPNVEQVMAVSAAAQQVLLGLNALGFGAMWRSGPACFTERTNSLLGLETTDQIVGLIYVGTPDTLSITPKHVDLEGCVEWVSE</sequence>
<keyword evidence="11" id="KW-1185">Reference proteome</keyword>
<evidence type="ECO:0000256" key="6">
    <source>
        <dbReference type="ARBA" id="ARBA00023027"/>
    </source>
</evidence>
<dbReference type="InterPro" id="IPR000415">
    <property type="entry name" value="Nitroreductase-like"/>
</dbReference>
<accession>A0A4V3CG89</accession>
<dbReference type="EC" id="1.-.-.-" evidence="7"/>
<keyword evidence="6 7" id="KW-0520">NAD</keyword>
<organism evidence="10 11">
    <name type="scientific">Marinomonas balearica</name>
    <dbReference type="NCBI Taxonomy" id="491947"/>
    <lineage>
        <taxon>Bacteria</taxon>
        <taxon>Pseudomonadati</taxon>
        <taxon>Pseudomonadota</taxon>
        <taxon>Gammaproteobacteria</taxon>
        <taxon>Oceanospirillales</taxon>
        <taxon>Oceanospirillaceae</taxon>
        <taxon>Marinomonas</taxon>
    </lineage>
</organism>
<feature type="binding site" description="in other chain" evidence="8">
    <location>
        <begin position="135"/>
        <end position="137"/>
    </location>
    <ligand>
        <name>FMN</name>
        <dbReference type="ChEBI" id="CHEBI:58210"/>
        <note>ligand shared between dimeric partners</note>
    </ligand>
</feature>
<dbReference type="PANTHER" id="PTHR43821:SF1">
    <property type="entry name" value="NAD(P)H NITROREDUCTASE YDJA-RELATED"/>
    <property type="match status" value="1"/>
</dbReference>
<dbReference type="Pfam" id="PF00881">
    <property type="entry name" value="Nitroreductase"/>
    <property type="match status" value="1"/>
</dbReference>
<evidence type="ECO:0000256" key="8">
    <source>
        <dbReference type="PIRSR" id="PIRSR000232-1"/>
    </source>
</evidence>
<feature type="binding site" evidence="8">
    <location>
        <position position="37"/>
    </location>
    <ligand>
        <name>FMN</name>
        <dbReference type="ChEBI" id="CHEBI:58210"/>
        <note>ligand shared between dimeric partners</note>
    </ligand>
</feature>
<dbReference type="InterPro" id="IPR026021">
    <property type="entry name" value="YdjA-like"/>
</dbReference>
<evidence type="ECO:0000313" key="11">
    <source>
        <dbReference type="Proteomes" id="UP000294656"/>
    </source>
</evidence>
<evidence type="ECO:0000256" key="5">
    <source>
        <dbReference type="ARBA" id="ARBA00023002"/>
    </source>
</evidence>
<gene>
    <name evidence="10" type="ORF">DFP79_2561</name>
</gene>
<keyword evidence="2 7" id="KW-0285">Flavoprotein</keyword>
<dbReference type="SUPFAM" id="SSF55469">
    <property type="entry name" value="FMN-dependent nitroreductase-like"/>
    <property type="match status" value="1"/>
</dbReference>
<dbReference type="Gene3D" id="3.40.109.10">
    <property type="entry name" value="NADH Oxidase"/>
    <property type="match status" value="1"/>
</dbReference>
<dbReference type="Proteomes" id="UP000294656">
    <property type="component" value="Unassembled WGS sequence"/>
</dbReference>
<dbReference type="InterPro" id="IPR029479">
    <property type="entry name" value="Nitroreductase"/>
</dbReference>
<dbReference type="AlphaFoldDB" id="A0A4V3CG89"/>
<evidence type="ECO:0000256" key="1">
    <source>
        <dbReference type="ARBA" id="ARBA00007118"/>
    </source>
</evidence>
<dbReference type="PANTHER" id="PTHR43821">
    <property type="entry name" value="NAD(P)H NITROREDUCTASE YDJA-RELATED"/>
    <property type="match status" value="1"/>
</dbReference>